<feature type="transmembrane region" description="Helical" evidence="1">
    <location>
        <begin position="44"/>
        <end position="63"/>
    </location>
</feature>
<accession>A0ABT4JXG1</accession>
<reference evidence="2" key="1">
    <citation type="submission" date="2022-12" db="EMBL/GenBank/DDBJ databases">
        <title>Marinomonas 15G1-11 sp. nov, isolated from marine algae.</title>
        <authorList>
            <person name="Butt M."/>
            <person name="Choi D.G."/>
            <person name="Kim J.M."/>
            <person name="Lee J.K."/>
            <person name="Baek J.H."/>
            <person name="Jeon C.O."/>
        </authorList>
    </citation>
    <scope>NUCLEOTIDE SEQUENCE</scope>
    <source>
        <strain evidence="2">15G1-11</strain>
    </source>
</reference>
<dbReference type="PANTHER" id="PTHR38602">
    <property type="entry name" value="INNER MEMBRANE PROTEIN-RELATED"/>
    <property type="match status" value="1"/>
</dbReference>
<dbReference type="InterPro" id="IPR019201">
    <property type="entry name" value="DUF2065"/>
</dbReference>
<keyword evidence="3" id="KW-1185">Reference proteome</keyword>
<dbReference type="RefSeq" id="WP_269127174.1">
    <property type="nucleotide sequence ID" value="NZ_JAPUBN010000019.1"/>
</dbReference>
<dbReference type="PANTHER" id="PTHR38602:SF1">
    <property type="entry name" value="INNER MEMBRANE PROTEIN"/>
    <property type="match status" value="1"/>
</dbReference>
<evidence type="ECO:0000313" key="3">
    <source>
        <dbReference type="Proteomes" id="UP001149719"/>
    </source>
</evidence>
<evidence type="ECO:0000313" key="2">
    <source>
        <dbReference type="EMBL" id="MCZ2723083.1"/>
    </source>
</evidence>
<keyword evidence="1" id="KW-1133">Transmembrane helix</keyword>
<dbReference type="Proteomes" id="UP001149719">
    <property type="component" value="Unassembled WGS sequence"/>
</dbReference>
<comment type="caution">
    <text evidence="2">The sequence shown here is derived from an EMBL/GenBank/DDBJ whole genome shotgun (WGS) entry which is preliminary data.</text>
</comment>
<dbReference type="EMBL" id="JAPUBN010000019">
    <property type="protein sequence ID" value="MCZ2723083.1"/>
    <property type="molecule type" value="Genomic_DNA"/>
</dbReference>
<sequence>MHELLLSLLVGVSLLLIVEGFLPFLAPDAWRKLMLKVVSTSDANVRIIGAVSMFLGLLLLYIVRS</sequence>
<protein>
    <submittedName>
        <fullName evidence="2">DUF2065 domain-containing protein</fullName>
    </submittedName>
</protein>
<keyword evidence="1" id="KW-0472">Membrane</keyword>
<organism evidence="2 3">
    <name type="scientific">Marinomonas phaeophyticola</name>
    <dbReference type="NCBI Taxonomy" id="3004091"/>
    <lineage>
        <taxon>Bacteria</taxon>
        <taxon>Pseudomonadati</taxon>
        <taxon>Pseudomonadota</taxon>
        <taxon>Gammaproteobacteria</taxon>
        <taxon>Oceanospirillales</taxon>
        <taxon>Oceanospirillaceae</taxon>
        <taxon>Marinomonas</taxon>
    </lineage>
</organism>
<name>A0ABT4JXG1_9GAMM</name>
<keyword evidence="1" id="KW-0812">Transmembrane</keyword>
<dbReference type="Pfam" id="PF09838">
    <property type="entry name" value="DUF2065"/>
    <property type="match status" value="1"/>
</dbReference>
<proteinExistence type="predicted"/>
<gene>
    <name evidence="2" type="ORF">O1D97_16040</name>
</gene>
<evidence type="ECO:0000256" key="1">
    <source>
        <dbReference type="SAM" id="Phobius"/>
    </source>
</evidence>